<keyword evidence="1" id="KW-0472">Membrane</keyword>
<keyword evidence="1" id="KW-1133">Transmembrane helix</keyword>
<evidence type="ECO:0000313" key="6">
    <source>
        <dbReference type="EMBL" id="CAE2250888.1"/>
    </source>
</evidence>
<evidence type="ECO:0000256" key="1">
    <source>
        <dbReference type="SAM" id="Phobius"/>
    </source>
</evidence>
<sequence>MALGILPVWLFSSLVLECPFCVPVTAAQVMTRLQLPWLVQPVENAWEAAGTFRVIGFMVLTYFVVDRLMGIFIYRTILNWWESPYERELDEIAVLFQYAR</sequence>
<protein>
    <submittedName>
        <fullName evidence="3">Uncharacterized protein</fullName>
    </submittedName>
</protein>
<accession>A0A6U6G655</accession>
<dbReference type="EMBL" id="HBKQ01031290">
    <property type="protein sequence ID" value="CAE2250882.1"/>
    <property type="molecule type" value="Transcribed_RNA"/>
</dbReference>
<feature type="chain" id="PRO_5036394025" evidence="2">
    <location>
        <begin position="27"/>
        <end position="100"/>
    </location>
</feature>
<feature type="transmembrane region" description="Helical" evidence="1">
    <location>
        <begin position="45"/>
        <end position="65"/>
    </location>
</feature>
<proteinExistence type="predicted"/>
<keyword evidence="2" id="KW-0732">Signal</keyword>
<evidence type="ECO:0000256" key="2">
    <source>
        <dbReference type="SAM" id="SignalP"/>
    </source>
</evidence>
<evidence type="ECO:0000313" key="4">
    <source>
        <dbReference type="EMBL" id="CAE2250884.1"/>
    </source>
</evidence>
<dbReference type="EMBL" id="HBKQ01031295">
    <property type="protein sequence ID" value="CAE2250889.1"/>
    <property type="molecule type" value="Transcribed_RNA"/>
</dbReference>
<organism evidence="3">
    <name type="scientific">Odontella aurita</name>
    <dbReference type="NCBI Taxonomy" id="265563"/>
    <lineage>
        <taxon>Eukaryota</taxon>
        <taxon>Sar</taxon>
        <taxon>Stramenopiles</taxon>
        <taxon>Ochrophyta</taxon>
        <taxon>Bacillariophyta</taxon>
        <taxon>Mediophyceae</taxon>
        <taxon>Biddulphiophycidae</taxon>
        <taxon>Eupodiscales</taxon>
        <taxon>Odontellaceae</taxon>
        <taxon>Odontella</taxon>
    </lineage>
</organism>
<dbReference type="EMBL" id="HBKQ01031291">
    <property type="protein sequence ID" value="CAE2250884.1"/>
    <property type="molecule type" value="Transcribed_RNA"/>
</dbReference>
<gene>
    <name evidence="3" type="ORF">OAUR00152_LOCUS21278</name>
    <name evidence="4" type="ORF">OAUR00152_LOCUS21279</name>
    <name evidence="5" type="ORF">OAUR00152_LOCUS21280</name>
    <name evidence="6" type="ORF">OAUR00152_LOCUS21281</name>
    <name evidence="7" type="ORF">OAUR00152_LOCUS21282</name>
    <name evidence="8" type="ORF">OAUR00152_LOCUS21283</name>
</gene>
<feature type="signal peptide" evidence="2">
    <location>
        <begin position="1"/>
        <end position="26"/>
    </location>
</feature>
<evidence type="ECO:0000313" key="3">
    <source>
        <dbReference type="EMBL" id="CAE2250882.1"/>
    </source>
</evidence>
<evidence type="ECO:0000313" key="8">
    <source>
        <dbReference type="EMBL" id="CAE2250891.1"/>
    </source>
</evidence>
<keyword evidence="1" id="KW-0812">Transmembrane</keyword>
<evidence type="ECO:0000313" key="5">
    <source>
        <dbReference type="EMBL" id="CAE2250886.1"/>
    </source>
</evidence>
<evidence type="ECO:0000313" key="7">
    <source>
        <dbReference type="EMBL" id="CAE2250889.1"/>
    </source>
</evidence>
<dbReference type="EMBL" id="HBKQ01031294">
    <property type="protein sequence ID" value="CAE2250888.1"/>
    <property type="molecule type" value="Transcribed_RNA"/>
</dbReference>
<name>A0A6U6G655_9STRA</name>
<dbReference type="EMBL" id="HBKQ01031293">
    <property type="protein sequence ID" value="CAE2250886.1"/>
    <property type="molecule type" value="Transcribed_RNA"/>
</dbReference>
<dbReference type="AlphaFoldDB" id="A0A6U6G655"/>
<reference evidence="3" key="1">
    <citation type="submission" date="2021-01" db="EMBL/GenBank/DDBJ databases">
        <authorList>
            <person name="Corre E."/>
            <person name="Pelletier E."/>
            <person name="Niang G."/>
            <person name="Scheremetjew M."/>
            <person name="Finn R."/>
            <person name="Kale V."/>
            <person name="Holt S."/>
            <person name="Cochrane G."/>
            <person name="Meng A."/>
            <person name="Brown T."/>
            <person name="Cohen L."/>
        </authorList>
    </citation>
    <scope>NUCLEOTIDE SEQUENCE</scope>
    <source>
        <strain evidence="3">Isolate 1302-5</strain>
    </source>
</reference>
<dbReference type="EMBL" id="HBKQ01031296">
    <property type="protein sequence ID" value="CAE2250891.1"/>
    <property type="molecule type" value="Transcribed_RNA"/>
</dbReference>